<dbReference type="EMBL" id="CAJNOC010007353">
    <property type="protein sequence ID" value="CAF1097277.1"/>
    <property type="molecule type" value="Genomic_DNA"/>
</dbReference>
<dbReference type="Proteomes" id="UP000663879">
    <property type="component" value="Unassembled WGS sequence"/>
</dbReference>
<reference evidence="1" key="1">
    <citation type="submission" date="2021-02" db="EMBL/GenBank/DDBJ databases">
        <authorList>
            <person name="Nowell W R."/>
        </authorList>
    </citation>
    <scope>NUCLEOTIDE SEQUENCE</scope>
    <source>
        <strain evidence="1">Ploen Becks lab</strain>
    </source>
</reference>
<keyword evidence="2" id="KW-1185">Reference proteome</keyword>
<gene>
    <name evidence="1" type="ORF">OXX778_LOCUS20969</name>
</gene>
<evidence type="ECO:0000313" key="2">
    <source>
        <dbReference type="Proteomes" id="UP000663879"/>
    </source>
</evidence>
<proteinExistence type="predicted"/>
<name>A0A814NVR6_9BILA</name>
<accession>A0A814NVR6</accession>
<organism evidence="1 2">
    <name type="scientific">Brachionus calyciflorus</name>
    <dbReference type="NCBI Taxonomy" id="104777"/>
    <lineage>
        <taxon>Eukaryota</taxon>
        <taxon>Metazoa</taxon>
        <taxon>Spiralia</taxon>
        <taxon>Gnathifera</taxon>
        <taxon>Rotifera</taxon>
        <taxon>Eurotatoria</taxon>
        <taxon>Monogononta</taxon>
        <taxon>Pseudotrocha</taxon>
        <taxon>Ploima</taxon>
        <taxon>Brachionidae</taxon>
        <taxon>Brachionus</taxon>
    </lineage>
</organism>
<protein>
    <submittedName>
        <fullName evidence="1">Uncharacterized protein</fullName>
    </submittedName>
</protein>
<dbReference type="AlphaFoldDB" id="A0A814NVR6"/>
<evidence type="ECO:0000313" key="1">
    <source>
        <dbReference type="EMBL" id="CAF1097277.1"/>
    </source>
</evidence>
<sequence length="161" mass="19196">MINGCQRVYLKSYLDDFMWRRMVTSSRYDAYEKILDEIAKYYPANGELSFKYDYEEELKVDFEDDEQDGTWTEETENVELVQDVDDVISVVDGEVVHDVDDVISVFESLDNVGKKKDYFFENLIKNKKRFEFKILSKEQRKIIHVKSEEQKDIIGNRKSFL</sequence>
<comment type="caution">
    <text evidence="1">The sequence shown here is derived from an EMBL/GenBank/DDBJ whole genome shotgun (WGS) entry which is preliminary data.</text>
</comment>